<keyword evidence="4 8" id="KW-0547">Nucleotide-binding</keyword>
<dbReference type="EMBL" id="ML976614">
    <property type="protein sequence ID" value="KAF1851705.1"/>
    <property type="molecule type" value="Genomic_DNA"/>
</dbReference>
<dbReference type="InterPro" id="IPR043129">
    <property type="entry name" value="ATPase_NBD"/>
</dbReference>
<evidence type="ECO:0000256" key="1">
    <source>
        <dbReference type="ARBA" id="ARBA00004888"/>
    </source>
</evidence>
<evidence type="ECO:0000313" key="13">
    <source>
        <dbReference type="EMBL" id="KAF1851705.1"/>
    </source>
</evidence>
<comment type="pathway">
    <text evidence="1">Carbohydrate degradation; glycolysis; D-glyceraldehyde 3-phosphate and glycerone phosphate from D-glucose: step 1/4.</text>
</comment>
<dbReference type="GO" id="GO:0005739">
    <property type="term" value="C:mitochondrion"/>
    <property type="evidence" value="ECO:0007669"/>
    <property type="project" value="TreeGrafter"/>
</dbReference>
<dbReference type="SUPFAM" id="SSF53067">
    <property type="entry name" value="Actin-like ATPase domain"/>
    <property type="match status" value="2"/>
</dbReference>
<dbReference type="GO" id="GO:0008865">
    <property type="term" value="F:fructokinase activity"/>
    <property type="evidence" value="ECO:0007669"/>
    <property type="project" value="TreeGrafter"/>
</dbReference>
<accession>A0A9P4LE59</accession>
<keyword evidence="5 8" id="KW-0418">Kinase</keyword>
<keyword evidence="6 8" id="KW-0067">ATP-binding</keyword>
<dbReference type="Gene3D" id="3.40.367.20">
    <property type="match status" value="1"/>
</dbReference>
<feature type="region of interest" description="Disordered" evidence="9">
    <location>
        <begin position="548"/>
        <end position="568"/>
    </location>
</feature>
<feature type="domain" description="Hexokinase N-terminal" evidence="11">
    <location>
        <begin position="126"/>
        <end position="336"/>
    </location>
</feature>
<organism evidence="13 14">
    <name type="scientific">Cucurbitaria berberidis CBS 394.84</name>
    <dbReference type="NCBI Taxonomy" id="1168544"/>
    <lineage>
        <taxon>Eukaryota</taxon>
        <taxon>Fungi</taxon>
        <taxon>Dikarya</taxon>
        <taxon>Ascomycota</taxon>
        <taxon>Pezizomycotina</taxon>
        <taxon>Dothideomycetes</taxon>
        <taxon>Pleosporomycetidae</taxon>
        <taxon>Pleosporales</taxon>
        <taxon>Pleosporineae</taxon>
        <taxon>Cucurbitariaceae</taxon>
        <taxon>Cucurbitaria</taxon>
    </lineage>
</organism>
<dbReference type="GO" id="GO:0005536">
    <property type="term" value="F:D-glucose binding"/>
    <property type="evidence" value="ECO:0007669"/>
    <property type="project" value="InterPro"/>
</dbReference>
<dbReference type="Pfam" id="PF00349">
    <property type="entry name" value="Hexokinase_1"/>
    <property type="match status" value="1"/>
</dbReference>
<dbReference type="GO" id="GO:0005829">
    <property type="term" value="C:cytosol"/>
    <property type="evidence" value="ECO:0007669"/>
    <property type="project" value="TreeGrafter"/>
</dbReference>
<dbReference type="GO" id="GO:0006006">
    <property type="term" value="P:glucose metabolic process"/>
    <property type="evidence" value="ECO:0007669"/>
    <property type="project" value="TreeGrafter"/>
</dbReference>
<dbReference type="PANTHER" id="PTHR19443">
    <property type="entry name" value="HEXOKINASE"/>
    <property type="match status" value="1"/>
</dbReference>
<feature type="compositionally biased region" description="Low complexity" evidence="9">
    <location>
        <begin position="548"/>
        <end position="559"/>
    </location>
</feature>
<dbReference type="GO" id="GO:0006096">
    <property type="term" value="P:glycolytic process"/>
    <property type="evidence" value="ECO:0007669"/>
    <property type="project" value="UniProtKB-KW"/>
</dbReference>
<dbReference type="GeneID" id="63847832"/>
<dbReference type="Proteomes" id="UP000800039">
    <property type="component" value="Unassembled WGS sequence"/>
</dbReference>
<evidence type="ECO:0000259" key="12">
    <source>
        <dbReference type="Pfam" id="PF03727"/>
    </source>
</evidence>
<dbReference type="InterPro" id="IPR022673">
    <property type="entry name" value="Hexokinase_C"/>
</dbReference>
<keyword evidence="7 8" id="KW-0324">Glycolysis</keyword>
<sequence length="643" mass="70403">MVNEDTAQNSSSSASPRSPIHATHSPDSSRRRRDPIRPPLAIHTIASVVVLLALLVQFFAPHFPHAIPQFFTQHHLWRVPSPGITFRNPVLFQQDPPTCPKPQQHVEFVGTFNTRPERSMVLAEQAKRVAAEFDFSKDAVNKAVQEFRREMDEGLQKEGTELSQIPTYVTAVPNGTEKGLYMAVDLGGTNFRVCSIQLHGNTTFSLTQSKVAIPRELMVAKTSKELFSFLAKQIENFLKEHHEEHYASTLQRRKHGGASPEQEEIFNLGFTFSFPVHQIGINKGMLMRWTKGFDIQDAVGKDVCALLQAEIDELHLPVKVAALVNDTVGTLMARSYTSPGKTGTLLGGIFGTGTNGAYVEKLEKVTKLTKNKDAGEYDHSTGEMIVNTEWGSFDNSLRTLPNTPYDVELDEKSVNPGIQMFEKRVSGMFLGELLRLALVKLVKDPSIPLFKDENSSSNDVHSTTQIQNSSPIWQQWGIDTSFLSVCAGDSSPGLRMLRQTLDKDYDISAVSAEDAEAVRDIAAAIGRRAARLAAVAIAGVIINTGRLSTSSTGTATTESKAGVNPPRGNVEVKEEDVIDIGVDGSLVEFYPNFEEHIRQALREVPEIGDHGEKRVRIGIAKDGSGVGAALIALVAGKVAAPEE</sequence>
<evidence type="ECO:0000256" key="4">
    <source>
        <dbReference type="ARBA" id="ARBA00022741"/>
    </source>
</evidence>
<dbReference type="Pfam" id="PF03727">
    <property type="entry name" value="Hexokinase_2"/>
    <property type="match status" value="1"/>
</dbReference>
<dbReference type="InterPro" id="IPR001312">
    <property type="entry name" value="Hexokinase"/>
</dbReference>
<reference evidence="13" key="1">
    <citation type="submission" date="2020-01" db="EMBL/GenBank/DDBJ databases">
        <authorList>
            <consortium name="DOE Joint Genome Institute"/>
            <person name="Haridas S."/>
            <person name="Albert R."/>
            <person name="Binder M."/>
            <person name="Bloem J."/>
            <person name="Labutti K."/>
            <person name="Salamov A."/>
            <person name="Andreopoulos B."/>
            <person name="Baker S.E."/>
            <person name="Barry K."/>
            <person name="Bills G."/>
            <person name="Bluhm B.H."/>
            <person name="Cannon C."/>
            <person name="Castanera R."/>
            <person name="Culley D.E."/>
            <person name="Daum C."/>
            <person name="Ezra D."/>
            <person name="Gonzalez J.B."/>
            <person name="Henrissat B."/>
            <person name="Kuo A."/>
            <person name="Liang C."/>
            <person name="Lipzen A."/>
            <person name="Lutzoni F."/>
            <person name="Magnuson J."/>
            <person name="Mondo S."/>
            <person name="Nolan M."/>
            <person name="Ohm R."/>
            <person name="Pangilinan J."/>
            <person name="Park H.-J."/>
            <person name="Ramirez L."/>
            <person name="Alfaro M."/>
            <person name="Sun H."/>
            <person name="Tritt A."/>
            <person name="Yoshinaga Y."/>
            <person name="Zwiers L.-H."/>
            <person name="Turgeon B.G."/>
            <person name="Goodwin S.B."/>
            <person name="Spatafora J.W."/>
            <person name="Crous P.W."/>
            <person name="Grigoriev I.V."/>
        </authorList>
    </citation>
    <scope>NUCLEOTIDE SEQUENCE</scope>
    <source>
        <strain evidence="13">CBS 394.84</strain>
    </source>
</reference>
<evidence type="ECO:0000259" key="11">
    <source>
        <dbReference type="Pfam" id="PF00349"/>
    </source>
</evidence>
<evidence type="ECO:0000256" key="5">
    <source>
        <dbReference type="ARBA" id="ARBA00022777"/>
    </source>
</evidence>
<dbReference type="EC" id="2.7.1.-" evidence="8"/>
<gene>
    <name evidence="13" type="ORF">K460DRAFT_324843</name>
</gene>
<protein>
    <recommendedName>
        <fullName evidence="8">Phosphotransferase</fullName>
        <ecNumber evidence="8">2.7.1.-</ecNumber>
    </recommendedName>
</protein>
<dbReference type="GO" id="GO:0001678">
    <property type="term" value="P:intracellular glucose homeostasis"/>
    <property type="evidence" value="ECO:0007669"/>
    <property type="project" value="InterPro"/>
</dbReference>
<dbReference type="PANTHER" id="PTHR19443:SF30">
    <property type="entry name" value="GLUCOKINASE-1-RELATED"/>
    <property type="match status" value="1"/>
</dbReference>
<evidence type="ECO:0000256" key="8">
    <source>
        <dbReference type="RuleBase" id="RU362007"/>
    </source>
</evidence>
<dbReference type="RefSeq" id="XP_040794268.1">
    <property type="nucleotide sequence ID" value="XM_040930580.1"/>
</dbReference>
<dbReference type="InterPro" id="IPR019807">
    <property type="entry name" value="Hexokinase_BS"/>
</dbReference>
<evidence type="ECO:0000256" key="2">
    <source>
        <dbReference type="ARBA" id="ARBA00009225"/>
    </source>
</evidence>
<comment type="caution">
    <text evidence="13">The sequence shown here is derived from an EMBL/GenBank/DDBJ whole genome shotgun (WGS) entry which is preliminary data.</text>
</comment>
<dbReference type="Gene3D" id="3.30.420.40">
    <property type="match status" value="1"/>
</dbReference>
<evidence type="ECO:0000256" key="3">
    <source>
        <dbReference type="ARBA" id="ARBA00022679"/>
    </source>
</evidence>
<dbReference type="GO" id="GO:0004340">
    <property type="term" value="F:glucokinase activity"/>
    <property type="evidence" value="ECO:0007669"/>
    <property type="project" value="TreeGrafter"/>
</dbReference>
<feature type="domain" description="Hexokinase C-terminal" evidence="12">
    <location>
        <begin position="346"/>
        <end position="634"/>
    </location>
</feature>
<dbReference type="InterPro" id="IPR022672">
    <property type="entry name" value="Hexokinase_N"/>
</dbReference>
<feature type="compositionally biased region" description="Low complexity" evidence="9">
    <location>
        <begin position="10"/>
        <end position="19"/>
    </location>
</feature>
<evidence type="ECO:0000256" key="6">
    <source>
        <dbReference type="ARBA" id="ARBA00022840"/>
    </source>
</evidence>
<dbReference type="OrthoDB" id="419537at2759"/>
<keyword evidence="3 8" id="KW-0808">Transferase</keyword>
<dbReference type="PROSITE" id="PS51748">
    <property type="entry name" value="HEXOKINASE_2"/>
    <property type="match status" value="1"/>
</dbReference>
<evidence type="ECO:0000256" key="9">
    <source>
        <dbReference type="SAM" id="MobiDB-lite"/>
    </source>
</evidence>
<feature type="transmembrane region" description="Helical" evidence="10">
    <location>
        <begin position="40"/>
        <end position="60"/>
    </location>
</feature>
<evidence type="ECO:0000256" key="10">
    <source>
        <dbReference type="SAM" id="Phobius"/>
    </source>
</evidence>
<dbReference type="PROSITE" id="PS00378">
    <property type="entry name" value="HEXOKINASE_1"/>
    <property type="match status" value="1"/>
</dbReference>
<dbReference type="PRINTS" id="PR00475">
    <property type="entry name" value="HEXOKINASE"/>
</dbReference>
<dbReference type="AlphaFoldDB" id="A0A9P4LE59"/>
<dbReference type="GO" id="GO:0005524">
    <property type="term" value="F:ATP binding"/>
    <property type="evidence" value="ECO:0007669"/>
    <property type="project" value="UniProtKB-UniRule"/>
</dbReference>
<comment type="similarity">
    <text evidence="2 8">Belongs to the hexokinase family.</text>
</comment>
<keyword evidence="10" id="KW-1133">Transmembrane helix</keyword>
<evidence type="ECO:0000313" key="14">
    <source>
        <dbReference type="Proteomes" id="UP000800039"/>
    </source>
</evidence>
<keyword evidence="14" id="KW-1185">Reference proteome</keyword>
<evidence type="ECO:0000256" key="7">
    <source>
        <dbReference type="ARBA" id="ARBA00023152"/>
    </source>
</evidence>
<proteinExistence type="inferred from homology"/>
<keyword evidence="10" id="KW-0812">Transmembrane</keyword>
<dbReference type="FunFam" id="3.30.420.40:FF:000034">
    <property type="entry name" value="Phosphotransferase"/>
    <property type="match status" value="1"/>
</dbReference>
<keyword evidence="10" id="KW-0472">Membrane</keyword>
<feature type="region of interest" description="Disordered" evidence="9">
    <location>
        <begin position="1"/>
        <end position="35"/>
    </location>
</feature>
<name>A0A9P4LE59_9PLEO</name>